<dbReference type="InterPro" id="IPR016024">
    <property type="entry name" value="ARM-type_fold"/>
</dbReference>
<keyword evidence="6" id="KW-0653">Protein transport</keyword>
<dbReference type="SUPFAM" id="SSF48371">
    <property type="entry name" value="ARM repeat"/>
    <property type="match status" value="2"/>
</dbReference>
<proteinExistence type="predicted"/>
<evidence type="ECO:0000256" key="7">
    <source>
        <dbReference type="ARBA" id="ARBA00023242"/>
    </source>
</evidence>
<dbReference type="GO" id="GO:0008139">
    <property type="term" value="F:nuclear localization sequence binding"/>
    <property type="evidence" value="ECO:0007669"/>
    <property type="project" value="EnsemblFungi"/>
</dbReference>
<dbReference type="AlphaFoldDB" id="A0A0C7N440"/>
<protein>
    <submittedName>
        <fullName evidence="10">LALA0S01e06326g1_1</fullName>
    </submittedName>
</protein>
<dbReference type="Pfam" id="PF25574">
    <property type="entry name" value="TPR_IMB1"/>
    <property type="match status" value="1"/>
</dbReference>
<evidence type="ECO:0000256" key="8">
    <source>
        <dbReference type="PROSITE-ProRule" id="PRU00103"/>
    </source>
</evidence>
<keyword evidence="4" id="KW-0963">Cytoplasm</keyword>
<dbReference type="OrthoDB" id="7862313at2759"/>
<dbReference type="STRING" id="1245769.A0A0C7N440"/>
<evidence type="ECO:0000259" key="9">
    <source>
        <dbReference type="PROSITE" id="PS50166"/>
    </source>
</evidence>
<dbReference type="InterPro" id="IPR034085">
    <property type="entry name" value="TOG"/>
</dbReference>
<organism evidence="10 11">
    <name type="scientific">Lachancea lanzarotensis</name>
    <dbReference type="NCBI Taxonomy" id="1245769"/>
    <lineage>
        <taxon>Eukaryota</taxon>
        <taxon>Fungi</taxon>
        <taxon>Dikarya</taxon>
        <taxon>Ascomycota</taxon>
        <taxon>Saccharomycotina</taxon>
        <taxon>Saccharomycetes</taxon>
        <taxon>Saccharomycetales</taxon>
        <taxon>Saccharomycetaceae</taxon>
        <taxon>Lachancea</taxon>
    </lineage>
</organism>
<dbReference type="InterPro" id="IPR057672">
    <property type="entry name" value="TPR_IPO4/5"/>
</dbReference>
<sequence length="1111" mass="122203">MDQQFVSQMEQLLSAVIQPNSASLKEATKTLQTQFYTQPTALPALLSILQNGSNDGLKQLAGVEARKLVATQWSALDDSIRGEIKSSLLNSAFSEPKEIVRHANARVIAAIGNEELDEKKWPELVPSLIQAASGSDSKVSETAVFILLSLLDNMNPELNLYIGDLLTLFAHTIGESSTLETRSLSAQALNQVSNLIEEEGQINPEYATKFAALIPAVVGVLEATIKAEDTSNTKLIFNCLNDFLLLDSQLTGNSVTDLIKLSLQIAVNKNVEEEVRVFAVQFATSALSFRKSKIIQAKLGQEITMAALRVASEDIDVDDELNNEDEAGENEENTPSLTAVRLLAFASSELPPSQVAVPIVEHLPAMLQSSNPFERRAILLAISVAVTGSPDYILSQLEKIIPATITGLKDDHPVVQLAALKCISQLTTDLQDEVAKFHEEYLPLIMGTIDSAKNVVIYKYATVALDGLLEFTAYEAISKYLEPLMNKLFHMLDTNTSSKLRAAIVSAIGSTAFAAGSAFLPFFKTSVQYLQQFIENSGQIEGMSDDDIELRALTFENISTMGRAVRSEAFHEFAEPLLNSAYEAIKTDSARLRESGYAFIANMAKVYGKDFAPFLTTILPEIFKTLEQQEYQFNIDEDADDLAELEADDLQQKFTVNTGISYEKEVAAAALSELAAATKENFLEYVEQSLKVLNEQVEESYGLRETALHTIWNIAKALLQTVNVKEEEYPVGVPSGSYVDSNILAVVQSIRATSLDNLTEEFETSMVITILEDFAEMIRKFGAIVVIDNGDSSSLERLCVEVMSVLKGSHACQTIDYEEDVPKDEDIDASETEAALLDCALEVLVSLSYALGGDFPKVFESFKPVVLNLFQSKSKNKRSAAVGAVSEIAEGLKDANPFVQDMLEALVVRLTSDKYLEVRGNAAYGVGLLCKYAPFDVSAIYPPVLRAMYELLSTADQKALAAEDDEATREIVDRAFANATGCVARMTLKNESLVPLEHTLPALLNHLPLNTGYEEYDPIFELIMSLYQSNNNLIVNETPKVLDFFEAVFTKEAERVRLEQESTLGREENMDRMKQFQSSEAQTKVVDLLKYLNTTYNGAVTQRPVLAQVIA</sequence>
<evidence type="ECO:0000256" key="6">
    <source>
        <dbReference type="ARBA" id="ARBA00022927"/>
    </source>
</evidence>
<dbReference type="GO" id="GO:0006607">
    <property type="term" value="P:NLS-bearing protein import into nucleus"/>
    <property type="evidence" value="ECO:0007669"/>
    <property type="project" value="EnsemblFungi"/>
</dbReference>
<dbReference type="Pfam" id="PF03810">
    <property type="entry name" value="IBN_N"/>
    <property type="match status" value="1"/>
</dbReference>
<evidence type="ECO:0000256" key="5">
    <source>
        <dbReference type="ARBA" id="ARBA00022737"/>
    </source>
</evidence>
<dbReference type="SMART" id="SM00913">
    <property type="entry name" value="IBN_N"/>
    <property type="match status" value="1"/>
</dbReference>
<name>A0A0C7N440_9SACH</name>
<dbReference type="GO" id="GO:0061608">
    <property type="term" value="F:nuclear import signal receptor activity"/>
    <property type="evidence" value="ECO:0007669"/>
    <property type="project" value="EnsemblFungi"/>
</dbReference>
<dbReference type="InterPro" id="IPR021133">
    <property type="entry name" value="HEAT_type_2"/>
</dbReference>
<reference evidence="10 11" key="1">
    <citation type="submission" date="2014-12" db="EMBL/GenBank/DDBJ databases">
        <authorList>
            <person name="Neuveglise Cecile"/>
        </authorList>
    </citation>
    <scope>NUCLEOTIDE SEQUENCE [LARGE SCALE GENOMIC DNA]</scope>
    <source>
        <strain evidence="10 11">CBS 12615</strain>
    </source>
</reference>
<dbReference type="GO" id="GO:0034399">
    <property type="term" value="C:nuclear periphery"/>
    <property type="evidence" value="ECO:0007669"/>
    <property type="project" value="EnsemblFungi"/>
</dbReference>
<dbReference type="InterPro" id="IPR001494">
    <property type="entry name" value="Importin-beta_N"/>
</dbReference>
<dbReference type="PROSITE" id="PS50166">
    <property type="entry name" value="IMPORTIN_B_NT"/>
    <property type="match status" value="1"/>
</dbReference>
<evidence type="ECO:0000256" key="2">
    <source>
        <dbReference type="ARBA" id="ARBA00004496"/>
    </source>
</evidence>
<evidence type="ECO:0000313" key="10">
    <source>
        <dbReference type="EMBL" id="CEP60246.1"/>
    </source>
</evidence>
<dbReference type="HOGENOM" id="CLU_003794_1_1_1"/>
<keyword evidence="5" id="KW-0677">Repeat</keyword>
<evidence type="ECO:0000256" key="3">
    <source>
        <dbReference type="ARBA" id="ARBA00022448"/>
    </source>
</evidence>
<dbReference type="Gene3D" id="1.25.10.10">
    <property type="entry name" value="Leucine-rich Repeat Variant"/>
    <property type="match status" value="1"/>
</dbReference>
<dbReference type="RefSeq" id="XP_022626491.1">
    <property type="nucleotide sequence ID" value="XM_022774390.1"/>
</dbReference>
<keyword evidence="3" id="KW-0813">Transport</keyword>
<dbReference type="GO" id="GO:0005737">
    <property type="term" value="C:cytoplasm"/>
    <property type="evidence" value="ECO:0007669"/>
    <property type="project" value="UniProtKB-SubCell"/>
</dbReference>
<dbReference type="GeneID" id="34683622"/>
<dbReference type="SMART" id="SM01349">
    <property type="entry name" value="TOG"/>
    <property type="match status" value="1"/>
</dbReference>
<comment type="subcellular location">
    <subcellularLocation>
        <location evidence="2">Cytoplasm</location>
    </subcellularLocation>
    <subcellularLocation>
        <location evidence="1">Nucleus</location>
    </subcellularLocation>
</comment>
<dbReference type="PANTHER" id="PTHR10527">
    <property type="entry name" value="IMPORTIN BETA"/>
    <property type="match status" value="1"/>
</dbReference>
<feature type="domain" description="Importin N-terminal" evidence="9">
    <location>
        <begin position="27"/>
        <end position="94"/>
    </location>
</feature>
<evidence type="ECO:0000313" key="11">
    <source>
        <dbReference type="Proteomes" id="UP000054304"/>
    </source>
</evidence>
<dbReference type="InterPro" id="IPR040122">
    <property type="entry name" value="Importin_beta"/>
</dbReference>
<dbReference type="InterPro" id="IPR058584">
    <property type="entry name" value="IMB1_TNPO1-like_TPR"/>
</dbReference>
<dbReference type="Pfam" id="PF25780">
    <property type="entry name" value="TPR_IPO5"/>
    <property type="match status" value="1"/>
</dbReference>
<evidence type="ECO:0000256" key="1">
    <source>
        <dbReference type="ARBA" id="ARBA00004123"/>
    </source>
</evidence>
<dbReference type="GO" id="GO:2000220">
    <property type="term" value="P:regulation of pseudohyphal growth"/>
    <property type="evidence" value="ECO:0007669"/>
    <property type="project" value="EnsemblFungi"/>
</dbReference>
<feature type="repeat" description="HEAT" evidence="8">
    <location>
        <begin position="400"/>
        <end position="438"/>
    </location>
</feature>
<evidence type="ECO:0000256" key="4">
    <source>
        <dbReference type="ARBA" id="ARBA00022490"/>
    </source>
</evidence>
<dbReference type="GO" id="GO:0031267">
    <property type="term" value="F:small GTPase binding"/>
    <property type="evidence" value="ECO:0007669"/>
    <property type="project" value="InterPro"/>
</dbReference>
<dbReference type="PROSITE" id="PS50077">
    <property type="entry name" value="HEAT_REPEAT"/>
    <property type="match status" value="1"/>
</dbReference>
<dbReference type="EMBL" id="LN736360">
    <property type="protein sequence ID" value="CEP60246.1"/>
    <property type="molecule type" value="Genomic_DNA"/>
</dbReference>
<dbReference type="Proteomes" id="UP000054304">
    <property type="component" value="Unassembled WGS sequence"/>
</dbReference>
<keyword evidence="7" id="KW-0539">Nucleus</keyword>
<keyword evidence="11" id="KW-1185">Reference proteome</keyword>
<dbReference type="InterPro" id="IPR011989">
    <property type="entry name" value="ARM-like"/>
</dbReference>
<gene>
    <name evidence="10" type="ORF">LALA0_S01e06326g</name>
</gene>
<accession>A0A0C7N440</accession>